<dbReference type="NCBIfam" id="TIGR01181">
    <property type="entry name" value="dTDP_gluc_dehyt"/>
    <property type="match status" value="1"/>
</dbReference>
<evidence type="ECO:0000256" key="6">
    <source>
        <dbReference type="ARBA" id="ARBA00023239"/>
    </source>
</evidence>
<dbReference type="Gene3D" id="3.40.50.720">
    <property type="entry name" value="NAD(P)-binding Rossmann-like Domain"/>
    <property type="match status" value="1"/>
</dbReference>
<dbReference type="Gene3D" id="3.90.25.10">
    <property type="entry name" value="UDP-galactose 4-epimerase, domain 1"/>
    <property type="match status" value="1"/>
</dbReference>
<evidence type="ECO:0000256" key="5">
    <source>
        <dbReference type="ARBA" id="ARBA00023027"/>
    </source>
</evidence>
<dbReference type="GO" id="GO:0009225">
    <property type="term" value="P:nucleotide-sugar metabolic process"/>
    <property type="evidence" value="ECO:0007669"/>
    <property type="project" value="InterPro"/>
</dbReference>
<dbReference type="InterPro" id="IPR016040">
    <property type="entry name" value="NAD(P)-bd_dom"/>
</dbReference>
<comment type="similarity">
    <text evidence="3 7">Belongs to the NAD(P)-dependent epimerase/dehydratase family. dTDP-glucose dehydratase subfamily.</text>
</comment>
<evidence type="ECO:0000256" key="7">
    <source>
        <dbReference type="RuleBase" id="RU004473"/>
    </source>
</evidence>
<sequence length="363" mass="40370">MSQNRSTIFVTGGAGFIGSAVIRHFLDTTDVAIVNIDKLTYASSLDSIPQAAAQSARYALATTDICDAAALQALFARYRPQAVIHLAAESHVDRSIDGPQAFITTNINGTFTLLQEALRHWRALTPAERRSFRLLHVSTDEVFGSLGPEGAFTEQSPYAPNSPYSASKAASDHLVRAWCETYELPCLISNCSNNYGPYQFPEKLIPHMIIKALAEEPLPVYGDGQNIRDWLYVEDHARALHTILAHGRIGETYNVGGRNERTNLNVVETLCGLLDRQQPSDHGARSRLISFVTDRPGHDRRYAIDATKLERELGWRATENFDSGLDKTVRWYLANRPWWQSIQNSGYEAKRLGLAAPDRRSGA</sequence>
<reference evidence="9" key="1">
    <citation type="submission" date="2019-02" db="EMBL/GenBank/DDBJ databases">
        <authorList>
            <person name="Pothier F.J."/>
        </authorList>
    </citation>
    <scope>NUCLEOTIDE SEQUENCE</scope>
    <source>
        <strain evidence="9">CI-1B</strain>
    </source>
</reference>
<evidence type="ECO:0000313" key="10">
    <source>
        <dbReference type="Proteomes" id="UP000328092"/>
    </source>
</evidence>
<dbReference type="Pfam" id="PF16363">
    <property type="entry name" value="GDP_Man_Dehyd"/>
    <property type="match status" value="1"/>
</dbReference>
<dbReference type="GO" id="GO:0008460">
    <property type="term" value="F:dTDP-glucose 4,6-dehydratase activity"/>
    <property type="evidence" value="ECO:0007669"/>
    <property type="project" value="UniProtKB-EC"/>
</dbReference>
<evidence type="ECO:0000256" key="2">
    <source>
        <dbReference type="ARBA" id="ARBA00001911"/>
    </source>
</evidence>
<dbReference type="Proteomes" id="UP000328092">
    <property type="component" value="Unassembled WGS sequence"/>
</dbReference>
<proteinExistence type="inferred from homology"/>
<gene>
    <name evidence="9" type="primary">rffG</name>
    <name evidence="9" type="ORF">CI1B_08420</name>
</gene>
<comment type="cofactor">
    <cofactor evidence="2 7">
        <name>NAD(+)</name>
        <dbReference type="ChEBI" id="CHEBI:57540"/>
    </cofactor>
</comment>
<evidence type="ECO:0000313" key="9">
    <source>
        <dbReference type="EMBL" id="VIO65735.1"/>
    </source>
</evidence>
<dbReference type="PANTHER" id="PTHR43000">
    <property type="entry name" value="DTDP-D-GLUCOSE 4,6-DEHYDRATASE-RELATED"/>
    <property type="match status" value="1"/>
</dbReference>
<comment type="caution">
    <text evidence="9">The sequence shown here is derived from an EMBL/GenBank/DDBJ whole genome shotgun (WGS) entry which is preliminary data.</text>
</comment>
<organism evidence="9 10">
    <name type="scientific">Bradyrhizobium ivorense</name>
    <dbReference type="NCBI Taxonomy" id="2511166"/>
    <lineage>
        <taxon>Bacteria</taxon>
        <taxon>Pseudomonadati</taxon>
        <taxon>Pseudomonadota</taxon>
        <taxon>Alphaproteobacteria</taxon>
        <taxon>Hyphomicrobiales</taxon>
        <taxon>Nitrobacteraceae</taxon>
        <taxon>Bradyrhizobium</taxon>
    </lineage>
</organism>
<dbReference type="RefSeq" id="WP_139857559.1">
    <property type="nucleotide sequence ID" value="NZ_CAADFC020000004.1"/>
</dbReference>
<keyword evidence="10" id="KW-1185">Reference proteome</keyword>
<evidence type="ECO:0000259" key="8">
    <source>
        <dbReference type="Pfam" id="PF16363"/>
    </source>
</evidence>
<keyword evidence="5" id="KW-0520">NAD</keyword>
<comment type="catalytic activity">
    <reaction evidence="1 7">
        <text>dTDP-alpha-D-glucose = dTDP-4-dehydro-6-deoxy-alpha-D-glucose + H2O</text>
        <dbReference type="Rhea" id="RHEA:17221"/>
        <dbReference type="ChEBI" id="CHEBI:15377"/>
        <dbReference type="ChEBI" id="CHEBI:57477"/>
        <dbReference type="ChEBI" id="CHEBI:57649"/>
        <dbReference type="EC" id="4.2.1.46"/>
    </reaction>
</comment>
<dbReference type="CDD" id="cd05246">
    <property type="entry name" value="dTDP_GD_SDR_e"/>
    <property type="match status" value="1"/>
</dbReference>
<dbReference type="EMBL" id="CAADFC020000004">
    <property type="protein sequence ID" value="VIO65735.1"/>
    <property type="molecule type" value="Genomic_DNA"/>
</dbReference>
<dbReference type="PROSITE" id="PS00061">
    <property type="entry name" value="ADH_SHORT"/>
    <property type="match status" value="1"/>
</dbReference>
<dbReference type="InterPro" id="IPR005888">
    <property type="entry name" value="dTDP_Gluc_deHydtase"/>
</dbReference>
<dbReference type="InterPro" id="IPR036291">
    <property type="entry name" value="NAD(P)-bd_dom_sf"/>
</dbReference>
<dbReference type="AlphaFoldDB" id="A0A508SSE8"/>
<dbReference type="InterPro" id="IPR020904">
    <property type="entry name" value="Sc_DH/Rdtase_CS"/>
</dbReference>
<evidence type="ECO:0000256" key="1">
    <source>
        <dbReference type="ARBA" id="ARBA00001539"/>
    </source>
</evidence>
<dbReference type="OrthoDB" id="9801785at2"/>
<feature type="domain" description="NAD(P)-binding" evidence="8">
    <location>
        <begin position="9"/>
        <end position="327"/>
    </location>
</feature>
<evidence type="ECO:0000256" key="4">
    <source>
        <dbReference type="ARBA" id="ARBA00011990"/>
    </source>
</evidence>
<dbReference type="SUPFAM" id="SSF51735">
    <property type="entry name" value="NAD(P)-binding Rossmann-fold domains"/>
    <property type="match status" value="1"/>
</dbReference>
<keyword evidence="6 7" id="KW-0456">Lyase</keyword>
<protein>
    <recommendedName>
        <fullName evidence="4 7">dTDP-glucose 4,6-dehydratase</fullName>
        <ecNumber evidence="4 7">4.2.1.46</ecNumber>
    </recommendedName>
</protein>
<accession>A0A508SSE8</accession>
<evidence type="ECO:0000256" key="3">
    <source>
        <dbReference type="ARBA" id="ARBA00008178"/>
    </source>
</evidence>
<name>A0A508SSE8_9BRAD</name>
<dbReference type="EC" id="4.2.1.46" evidence="4 7"/>